<feature type="chain" id="PRO_5040316708" description="BAM-2-like concanavalin A-like domain-containing protein" evidence="3">
    <location>
        <begin position="24"/>
        <end position="994"/>
    </location>
</feature>
<organism evidence="5 6">
    <name type="scientific">Caenorhabditis angaria</name>
    <dbReference type="NCBI Taxonomy" id="860376"/>
    <lineage>
        <taxon>Eukaryota</taxon>
        <taxon>Metazoa</taxon>
        <taxon>Ecdysozoa</taxon>
        <taxon>Nematoda</taxon>
        <taxon>Chromadorea</taxon>
        <taxon>Rhabditida</taxon>
        <taxon>Rhabditina</taxon>
        <taxon>Rhabditomorpha</taxon>
        <taxon>Rhabditoidea</taxon>
        <taxon>Rhabditidae</taxon>
        <taxon>Peloderinae</taxon>
        <taxon>Caenorhabditis</taxon>
    </lineage>
</organism>
<accession>A0A9P1I4V2</accession>
<comment type="caution">
    <text evidence="5">The sequence shown here is derived from an EMBL/GenBank/DDBJ whole genome shotgun (WGS) entry which is preliminary data.</text>
</comment>
<keyword evidence="6" id="KW-1185">Reference proteome</keyword>
<feature type="region of interest" description="Disordered" evidence="1">
    <location>
        <begin position="970"/>
        <end position="994"/>
    </location>
</feature>
<name>A0A9P1I4V2_9PELO</name>
<dbReference type="EMBL" id="CANHGI010000001">
    <property type="protein sequence ID" value="CAI5438747.1"/>
    <property type="molecule type" value="Genomic_DNA"/>
</dbReference>
<dbReference type="Gene3D" id="2.60.120.200">
    <property type="match status" value="1"/>
</dbReference>
<dbReference type="InterPro" id="IPR013320">
    <property type="entry name" value="ConA-like_dom_sf"/>
</dbReference>
<evidence type="ECO:0000259" key="4">
    <source>
        <dbReference type="Pfam" id="PF26430"/>
    </source>
</evidence>
<dbReference type="InterPro" id="IPR058815">
    <property type="entry name" value="ConA_BAM2-like"/>
</dbReference>
<protein>
    <recommendedName>
        <fullName evidence="4">BAM-2-like concanavalin A-like domain-containing protein</fullName>
    </recommendedName>
</protein>
<dbReference type="OrthoDB" id="5842451at2759"/>
<dbReference type="SUPFAM" id="SSF49899">
    <property type="entry name" value="Concanavalin A-like lectins/glucanases"/>
    <property type="match status" value="1"/>
</dbReference>
<reference evidence="5" key="1">
    <citation type="submission" date="2022-11" db="EMBL/GenBank/DDBJ databases">
        <authorList>
            <person name="Kikuchi T."/>
        </authorList>
    </citation>
    <scope>NUCLEOTIDE SEQUENCE</scope>
    <source>
        <strain evidence="5">PS1010</strain>
    </source>
</reference>
<evidence type="ECO:0000313" key="6">
    <source>
        <dbReference type="Proteomes" id="UP001152747"/>
    </source>
</evidence>
<evidence type="ECO:0000256" key="2">
    <source>
        <dbReference type="SAM" id="Phobius"/>
    </source>
</evidence>
<dbReference type="AlphaFoldDB" id="A0A9P1I4V2"/>
<evidence type="ECO:0000256" key="1">
    <source>
        <dbReference type="SAM" id="MobiDB-lite"/>
    </source>
</evidence>
<keyword evidence="2" id="KW-0472">Membrane</keyword>
<feature type="transmembrane region" description="Helical" evidence="2">
    <location>
        <begin position="858"/>
        <end position="883"/>
    </location>
</feature>
<dbReference type="Pfam" id="PF26430">
    <property type="entry name" value="ConA_BAM2"/>
    <property type="match status" value="1"/>
</dbReference>
<sequence>MRRRIVPPLAVLLILLSISSIESGNIQPRWSCYHHYLAGIRKSAVLPISASGSGSVSNVKCIFEKNGNVITEIHSALENSYQPMSKKSVNYQVADLYHLRELIDKSDCSQNLSIFWSNQTEFGRGSISVVSLLNVTTQLDFNGQLLQEYLLDGKMAGVRHMIPNQDNYEFNPFLATTRLICKPKSKCIFNGEIEGDLSSLSYSFAFRTDQTNQTLFNLNSEDLMTNSVKLENDYFIRIGNNAPVPIYQLSDSKWHTVAVRIGDNEQFYLRIDNSDEIEMKIEGSTKKMSLLITVTGEIQLIDPVDAERCNNSEDTTFKSETVRSSNLCEGCGCGILSERFDGLSRCFDDSDGSFTIRRDIERLSFLHVDNAFDINLSGAAIPSLSATFKSDSDAGLVLFGYWQNSKMKGRLQVYYHFDLISAVYCEHNSDEEECYGCSIRDSSGFGRDQWIQTILWGGGELMYLGVDTKICQLQATSNVSLSDVYSVPSLTHGSGLFIGGTWHEKKRRGLYRADAEQKYFENTREKAPVLRGCVKDVFVRGTKVDLNSIFSSQRDYMLIETADSSAFAVKPGCSECEPNCDSNVRCRSRTPLASSPLICDCSDVLQFNNSYGFCQKKLDVKPVVLSTKFLSQKQIIVDVQNTKAVLSKVWLKFSLPKIINEPQIIAEFNSHRETLFNIKVDNEGTVQVQLHGQEDDPNAARKLSLLDDRVHLLKLERRTPIGTRHNAKKYDLYIDGWHSIVSDIGKLNLNNISVLAIDDQDELNSVIIHDFGLGYEYDEHFAILHSSNNIHQIDIHSKIFSYQFLQPDLSKTGVFDDSLWETPIEENQSNPLESSPYGQVVDFTADIIEPEQLLSARWILYSLFLTILLCLLILICIVCYVCLIRKRSLSDAGSQRTIMRDSPDYGPVKLRTGSIGGLSLDDDTSIGTDDTDLQAYRDIPSHRVKIYRESMVSILVPSIDQPAEAAIVKRPSSSVSADAKLSDTHAPLVKVNDD</sequence>
<feature type="signal peptide" evidence="3">
    <location>
        <begin position="1"/>
        <end position="23"/>
    </location>
</feature>
<dbReference type="Proteomes" id="UP001152747">
    <property type="component" value="Unassembled WGS sequence"/>
</dbReference>
<keyword evidence="2" id="KW-1133">Transmembrane helix</keyword>
<keyword evidence="2" id="KW-0812">Transmembrane</keyword>
<keyword evidence="3" id="KW-0732">Signal</keyword>
<gene>
    <name evidence="5" type="ORF">CAMP_LOCUS1384</name>
</gene>
<feature type="domain" description="BAM-2-like concanavalin A-like" evidence="4">
    <location>
        <begin position="622"/>
        <end position="804"/>
    </location>
</feature>
<proteinExistence type="predicted"/>
<evidence type="ECO:0000313" key="5">
    <source>
        <dbReference type="EMBL" id="CAI5438747.1"/>
    </source>
</evidence>
<evidence type="ECO:0000256" key="3">
    <source>
        <dbReference type="SAM" id="SignalP"/>
    </source>
</evidence>